<dbReference type="Gene3D" id="3.90.1530.30">
    <property type="match status" value="1"/>
</dbReference>
<keyword evidence="3" id="KW-0963">Cytoplasm</keyword>
<protein>
    <submittedName>
        <fullName evidence="7">Plasmid partitioning protein ParB</fullName>
    </submittedName>
</protein>
<dbReference type="Pfam" id="PF17762">
    <property type="entry name" value="HTH_ParB"/>
    <property type="match status" value="1"/>
</dbReference>
<comment type="subcellular location">
    <subcellularLocation>
        <location evidence="1">Cytoplasm</location>
        <location evidence="1">Nucleoid</location>
    </subcellularLocation>
</comment>
<organism evidence="7 8">
    <name type="scientific">Peribacillus loiseleuriae</name>
    <dbReference type="NCBI Taxonomy" id="1679170"/>
    <lineage>
        <taxon>Bacteria</taxon>
        <taxon>Bacillati</taxon>
        <taxon>Bacillota</taxon>
        <taxon>Bacilli</taxon>
        <taxon>Bacillales</taxon>
        <taxon>Bacillaceae</taxon>
        <taxon>Peribacillus</taxon>
    </lineage>
</organism>
<dbReference type="NCBIfam" id="TIGR00180">
    <property type="entry name" value="parB_part"/>
    <property type="match status" value="1"/>
</dbReference>
<comment type="similarity">
    <text evidence="2">Belongs to the ParB family.</text>
</comment>
<keyword evidence="5" id="KW-0238">DNA-binding</keyword>
<dbReference type="EMBL" id="LFZW01000001">
    <property type="protein sequence ID" value="KMY52134.1"/>
    <property type="molecule type" value="Genomic_DNA"/>
</dbReference>
<feature type="domain" description="ParB-like N-terminal" evidence="6">
    <location>
        <begin position="25"/>
        <end position="114"/>
    </location>
</feature>
<gene>
    <name evidence="7" type="ORF">AC625_23615</name>
</gene>
<dbReference type="OrthoDB" id="9802051at2"/>
<dbReference type="SUPFAM" id="SSF109709">
    <property type="entry name" value="KorB DNA-binding domain-like"/>
    <property type="match status" value="1"/>
</dbReference>
<dbReference type="AlphaFoldDB" id="A0A0K9GZG9"/>
<evidence type="ECO:0000256" key="3">
    <source>
        <dbReference type="ARBA" id="ARBA00022490"/>
    </source>
</evidence>
<evidence type="ECO:0000256" key="2">
    <source>
        <dbReference type="ARBA" id="ARBA00006295"/>
    </source>
</evidence>
<comment type="caution">
    <text evidence="7">The sequence shown here is derived from an EMBL/GenBank/DDBJ whole genome shotgun (WGS) entry which is preliminary data.</text>
</comment>
<evidence type="ECO:0000313" key="7">
    <source>
        <dbReference type="EMBL" id="KMY52134.1"/>
    </source>
</evidence>
<dbReference type="GO" id="GO:0005694">
    <property type="term" value="C:chromosome"/>
    <property type="evidence" value="ECO:0007669"/>
    <property type="project" value="TreeGrafter"/>
</dbReference>
<dbReference type="Gene3D" id="1.10.10.2830">
    <property type="match status" value="1"/>
</dbReference>
<dbReference type="Pfam" id="PF23552">
    <property type="entry name" value="ParB_C"/>
    <property type="match status" value="1"/>
</dbReference>
<proteinExistence type="inferred from homology"/>
<evidence type="ECO:0000313" key="8">
    <source>
        <dbReference type="Proteomes" id="UP000037146"/>
    </source>
</evidence>
<dbReference type="STRING" id="1679170.AC625_23615"/>
<dbReference type="InterPro" id="IPR057240">
    <property type="entry name" value="ParB_dimer_C"/>
</dbReference>
<dbReference type="PANTHER" id="PTHR33375:SF1">
    <property type="entry name" value="CHROMOSOME-PARTITIONING PROTEIN PARB-RELATED"/>
    <property type="match status" value="1"/>
</dbReference>
<sequence>MAKGLGKGINALFTNLEVGKEDAVIEVNIKELRPNPYQPRKVFRKEKLAELAQSIELHGILQPIIARKSIKGYEIVVGERRFRAAKEAGLKTVPVVVRTLDENQMMELAILENLQREDLNPIEEATAYQKLLERQGVTQEELAKRLGKSRPHVANHIRLLSLPNEIQAYISDGVISMGHGRALLSLKNKELLQFVVDKVLRDEMNVRQLEQYIQDYNQDVPRETTSKKEQEKKDIFIKERESVLRERFGTSVTIKQSKKKGKIEIEFYSREDLERILELIQQEGLSS</sequence>
<evidence type="ECO:0000256" key="5">
    <source>
        <dbReference type="ARBA" id="ARBA00023125"/>
    </source>
</evidence>
<reference evidence="8" key="1">
    <citation type="submission" date="2015-07" db="EMBL/GenBank/DDBJ databases">
        <title>Genome sequencing project for genomic taxonomy and phylogenomics of Bacillus-like bacteria.</title>
        <authorList>
            <person name="Liu B."/>
            <person name="Wang J."/>
            <person name="Zhu Y."/>
            <person name="Liu G."/>
            <person name="Chen Q."/>
            <person name="Chen Z."/>
            <person name="Lan J."/>
            <person name="Che J."/>
            <person name="Ge C."/>
            <person name="Shi H."/>
            <person name="Pan Z."/>
            <person name="Liu X."/>
        </authorList>
    </citation>
    <scope>NUCLEOTIDE SEQUENCE [LARGE SCALE GENOMIC DNA]</scope>
    <source>
        <strain evidence="8">FJAT-27997</strain>
    </source>
</reference>
<dbReference type="CDD" id="cd16393">
    <property type="entry name" value="SPO0J_N"/>
    <property type="match status" value="1"/>
</dbReference>
<dbReference type="Pfam" id="PF02195">
    <property type="entry name" value="ParB_N"/>
    <property type="match status" value="1"/>
</dbReference>
<dbReference type="FunFam" id="3.90.1530.30:FF:000001">
    <property type="entry name" value="Chromosome partitioning protein ParB"/>
    <property type="match status" value="1"/>
</dbReference>
<keyword evidence="4" id="KW-0159">Chromosome partition</keyword>
<dbReference type="RefSeq" id="WP_049683493.1">
    <property type="nucleotide sequence ID" value="NZ_LFZW01000001.1"/>
</dbReference>
<evidence type="ECO:0000256" key="4">
    <source>
        <dbReference type="ARBA" id="ARBA00022829"/>
    </source>
</evidence>
<dbReference type="Proteomes" id="UP000037146">
    <property type="component" value="Unassembled WGS sequence"/>
</dbReference>
<dbReference type="GO" id="GO:0003677">
    <property type="term" value="F:DNA binding"/>
    <property type="evidence" value="ECO:0007669"/>
    <property type="project" value="UniProtKB-KW"/>
</dbReference>
<name>A0A0K9GZG9_9BACI</name>
<dbReference type="GO" id="GO:0009295">
    <property type="term" value="C:nucleoid"/>
    <property type="evidence" value="ECO:0007669"/>
    <property type="project" value="UniProtKB-SubCell"/>
</dbReference>
<dbReference type="InterPro" id="IPR041468">
    <property type="entry name" value="HTH_ParB/Spo0J"/>
</dbReference>
<dbReference type="FunFam" id="1.10.10.2830:FF:000001">
    <property type="entry name" value="Chromosome partitioning protein ParB"/>
    <property type="match status" value="1"/>
</dbReference>
<dbReference type="SMART" id="SM00470">
    <property type="entry name" value="ParB"/>
    <property type="match status" value="1"/>
</dbReference>
<dbReference type="InterPro" id="IPR004437">
    <property type="entry name" value="ParB/RepB/Spo0J"/>
</dbReference>
<dbReference type="GO" id="GO:0045881">
    <property type="term" value="P:positive regulation of sporulation resulting in formation of a cellular spore"/>
    <property type="evidence" value="ECO:0007669"/>
    <property type="project" value="TreeGrafter"/>
</dbReference>
<dbReference type="InterPro" id="IPR050336">
    <property type="entry name" value="Chromosome_partition/occlusion"/>
</dbReference>
<keyword evidence="8" id="KW-1185">Reference proteome</keyword>
<dbReference type="SUPFAM" id="SSF110849">
    <property type="entry name" value="ParB/Sulfiredoxin"/>
    <property type="match status" value="1"/>
</dbReference>
<accession>A0A0K9GZG9</accession>
<dbReference type="PATRIC" id="fig|1679170.3.peg.5290"/>
<dbReference type="GO" id="GO:0007059">
    <property type="term" value="P:chromosome segregation"/>
    <property type="evidence" value="ECO:0007669"/>
    <property type="project" value="UniProtKB-KW"/>
</dbReference>
<dbReference type="PANTHER" id="PTHR33375">
    <property type="entry name" value="CHROMOSOME-PARTITIONING PROTEIN PARB-RELATED"/>
    <property type="match status" value="1"/>
</dbReference>
<evidence type="ECO:0000259" key="6">
    <source>
        <dbReference type="SMART" id="SM00470"/>
    </source>
</evidence>
<dbReference type="InterPro" id="IPR003115">
    <property type="entry name" value="ParB_N"/>
</dbReference>
<dbReference type="InterPro" id="IPR036086">
    <property type="entry name" value="ParB/Sulfiredoxin_sf"/>
</dbReference>
<evidence type="ECO:0000256" key="1">
    <source>
        <dbReference type="ARBA" id="ARBA00004453"/>
    </source>
</evidence>